<feature type="transmembrane region" description="Helical" evidence="6">
    <location>
        <begin position="264"/>
        <end position="284"/>
    </location>
</feature>
<evidence type="ECO:0000256" key="1">
    <source>
        <dbReference type="ARBA" id="ARBA00004651"/>
    </source>
</evidence>
<feature type="transmembrane region" description="Helical" evidence="6">
    <location>
        <begin position="177"/>
        <end position="198"/>
    </location>
</feature>
<evidence type="ECO:0000313" key="7">
    <source>
        <dbReference type="EMBL" id="NIJ01004.1"/>
    </source>
</evidence>
<keyword evidence="8" id="KW-1185">Reference proteome</keyword>
<evidence type="ECO:0000256" key="6">
    <source>
        <dbReference type="SAM" id="Phobius"/>
    </source>
</evidence>
<name>A0ABX0TER8_9MICC</name>
<feature type="transmembrane region" description="Helical" evidence="6">
    <location>
        <begin position="72"/>
        <end position="91"/>
    </location>
</feature>
<dbReference type="Proteomes" id="UP000802392">
    <property type="component" value="Unassembled WGS sequence"/>
</dbReference>
<feature type="transmembrane region" description="Helical" evidence="6">
    <location>
        <begin position="210"/>
        <end position="233"/>
    </location>
</feature>
<dbReference type="Pfam" id="PF09678">
    <property type="entry name" value="Caa3_CtaG"/>
    <property type="match status" value="1"/>
</dbReference>
<keyword evidence="2" id="KW-1003">Cell membrane</keyword>
<proteinExistence type="predicted"/>
<keyword evidence="5 6" id="KW-0472">Membrane</keyword>
<sequence length="314" mass="34519">MHHATDQIWEIPKDAAGAYHGSVPPLDVLFSAWQIDWAAVSMIVVFGVLYALGLRRASHSGHRWPWWRTTAFYLLGLGSLAILTCGFTGVYGGELRWAFTVKVSLLLFVVPLLIGMGRPISLARAALPAAGAGRLKSVLAHPALRFFSNSLAAPLIGLALFSTFLTPAFHTLRTDPTASALVTILVPLVGLLMALPIVEEADFQRSSAFITLEFVFVFIELLVDAVPGILLRLNGEVLDNVMSTASPLAWFPDALRDQQLAGDALWFICEAVDLPLIILMFIRFSRSDKREARSFETLTDQQLAELNAAHLRRR</sequence>
<gene>
    <name evidence="7" type="ORF">FHR86_001317</name>
</gene>
<protein>
    <submittedName>
        <fullName evidence="7">Cytochrome c oxidase assembly factor CtaG</fullName>
    </submittedName>
</protein>
<dbReference type="InterPro" id="IPR019108">
    <property type="entry name" value="Caa3_assmbl_CtaG-rel"/>
</dbReference>
<dbReference type="EMBL" id="JAAOZD010000002">
    <property type="protein sequence ID" value="NIJ01004.1"/>
    <property type="molecule type" value="Genomic_DNA"/>
</dbReference>
<accession>A0ABX0TER8</accession>
<comment type="caution">
    <text evidence="7">The sequence shown here is derived from an EMBL/GenBank/DDBJ whole genome shotgun (WGS) entry which is preliminary data.</text>
</comment>
<evidence type="ECO:0000256" key="3">
    <source>
        <dbReference type="ARBA" id="ARBA00022692"/>
    </source>
</evidence>
<keyword evidence="4 6" id="KW-1133">Transmembrane helix</keyword>
<keyword evidence="3 6" id="KW-0812">Transmembrane</keyword>
<feature type="transmembrane region" description="Helical" evidence="6">
    <location>
        <begin position="97"/>
        <end position="114"/>
    </location>
</feature>
<feature type="transmembrane region" description="Helical" evidence="6">
    <location>
        <begin position="146"/>
        <end position="165"/>
    </location>
</feature>
<evidence type="ECO:0000313" key="8">
    <source>
        <dbReference type="Proteomes" id="UP000802392"/>
    </source>
</evidence>
<reference evidence="7 8" key="1">
    <citation type="submission" date="2020-03" db="EMBL/GenBank/DDBJ databases">
        <title>Genomic Encyclopedia of Type Strains, Phase III (KMG-III): the genomes of soil and plant-associated and newly described type strains.</title>
        <authorList>
            <person name="Whitman W."/>
        </authorList>
    </citation>
    <scope>NUCLEOTIDE SEQUENCE [LARGE SCALE GENOMIC DNA]</scope>
    <source>
        <strain evidence="7 8">CECT 4207</strain>
    </source>
</reference>
<feature type="transmembrane region" description="Helical" evidence="6">
    <location>
        <begin position="32"/>
        <end position="52"/>
    </location>
</feature>
<evidence type="ECO:0000256" key="4">
    <source>
        <dbReference type="ARBA" id="ARBA00022989"/>
    </source>
</evidence>
<organism evidence="7 8">
    <name type="scientific">Paenarthrobacter ilicis</name>
    <dbReference type="NCBI Taxonomy" id="43665"/>
    <lineage>
        <taxon>Bacteria</taxon>
        <taxon>Bacillati</taxon>
        <taxon>Actinomycetota</taxon>
        <taxon>Actinomycetes</taxon>
        <taxon>Micrococcales</taxon>
        <taxon>Micrococcaceae</taxon>
        <taxon>Paenarthrobacter</taxon>
    </lineage>
</organism>
<dbReference type="RefSeq" id="WP_208381270.1">
    <property type="nucleotide sequence ID" value="NZ_BAAAVO010000009.1"/>
</dbReference>
<evidence type="ECO:0000256" key="2">
    <source>
        <dbReference type="ARBA" id="ARBA00022475"/>
    </source>
</evidence>
<evidence type="ECO:0000256" key="5">
    <source>
        <dbReference type="ARBA" id="ARBA00023136"/>
    </source>
</evidence>
<comment type="subcellular location">
    <subcellularLocation>
        <location evidence="1">Cell membrane</location>
        <topology evidence="1">Multi-pass membrane protein</topology>
    </subcellularLocation>
</comment>